<name>A0A5M9MDT3_9EURO</name>
<feature type="region of interest" description="Disordered" evidence="1">
    <location>
        <begin position="216"/>
        <end position="268"/>
    </location>
</feature>
<dbReference type="RefSeq" id="XP_033422041.1">
    <property type="nucleotide sequence ID" value="XM_033576186.1"/>
</dbReference>
<feature type="compositionally biased region" description="Low complexity" evidence="1">
    <location>
        <begin position="232"/>
        <end position="243"/>
    </location>
</feature>
<dbReference type="VEuPathDB" id="FungiDB:EYZ11_013400"/>
<feature type="region of interest" description="Disordered" evidence="1">
    <location>
        <begin position="79"/>
        <end position="115"/>
    </location>
</feature>
<evidence type="ECO:0000313" key="3">
    <source>
        <dbReference type="Proteomes" id="UP000324241"/>
    </source>
</evidence>
<feature type="region of interest" description="Disordered" evidence="1">
    <location>
        <begin position="550"/>
        <end position="712"/>
    </location>
</feature>
<comment type="caution">
    <text evidence="2">The sequence shown here is derived from an EMBL/GenBank/DDBJ whole genome shotgun (WGS) entry which is preliminary data.</text>
</comment>
<evidence type="ECO:0000256" key="1">
    <source>
        <dbReference type="SAM" id="MobiDB-lite"/>
    </source>
</evidence>
<accession>A0A5M9MDT3</accession>
<feature type="compositionally biased region" description="Polar residues" evidence="1">
    <location>
        <begin position="85"/>
        <end position="94"/>
    </location>
</feature>
<organism evidence="2 3">
    <name type="scientific">Aspergillus tanneri</name>
    <dbReference type="NCBI Taxonomy" id="1220188"/>
    <lineage>
        <taxon>Eukaryota</taxon>
        <taxon>Fungi</taxon>
        <taxon>Dikarya</taxon>
        <taxon>Ascomycota</taxon>
        <taxon>Pezizomycotina</taxon>
        <taxon>Eurotiomycetes</taxon>
        <taxon>Eurotiomycetidae</taxon>
        <taxon>Eurotiales</taxon>
        <taxon>Aspergillaceae</taxon>
        <taxon>Aspergillus</taxon>
        <taxon>Aspergillus subgen. Circumdati</taxon>
    </lineage>
</organism>
<protein>
    <submittedName>
        <fullName evidence="2">Uncharacterized protein</fullName>
    </submittedName>
</protein>
<feature type="region of interest" description="Disordered" evidence="1">
    <location>
        <begin position="1"/>
        <end position="36"/>
    </location>
</feature>
<dbReference type="EMBL" id="QUQM01000008">
    <property type="protein sequence ID" value="KAA8642679.1"/>
    <property type="molecule type" value="Genomic_DNA"/>
</dbReference>
<dbReference type="Proteomes" id="UP000324241">
    <property type="component" value="Unassembled WGS sequence"/>
</dbReference>
<gene>
    <name evidence="2" type="ORF">ATNIH1004_011624</name>
</gene>
<sequence>MPNGARPDTTNTGSRPIVRQQEFPSRPDTTHPGSHRRSIMFSIRIVDSVTFSPRFPIISYNSGYRPLSTATRSRLRPTIPVSTDYCGSSATPASDPSRRYPRSSHDEFSPLPNSSSRIPELELHDLWECSHCGHLTRSQRISKRHQVAAHRADGLPWAPRRVQGQSWFQSSRYLRFWTTAPVDHGRPASMPVETTEDPPSSSAADTILIGEPEIAPSQLDPVTGQPENQTQRTTGPTAATPGPEARRRGANRTTDHTIANPTLTGNHTARWIREIQHLEARGIHRQHPAQEARPDPRLFVFQARHMEDDVTPWLLQTDWLRFLDGRYLRVLAEASAPDPGRLQSHPGLQSFWPGALWDDKELVPDEPAGSIQQMSVNILDLVIASFDRVLNRALDSLASTHPPIRRLFRSSSQTGLSAVELDRQQPKTLQRYRRVWRRYLAWMVRGAPLTDQERTEILGLRLDKYEREHLTRIWDTLQAYLAHPEETLAAGHFLQRMEQTDARRQAVKRAYDRVTWVNSLQYRVLFPHLRLHHLPPLPTPGRVPLPCANGRGESVTPTPLPPPMRRGHRRTASQARLLTPTKASGTRLRDPRVGGSVSTGENSPVPSPRRVERMVAVCIPITPPLSSPDAQSSQTSEESESHSTKSGYVDNNVDIDTASEPAWLGSPGHIPGEISDTDLTSSDWSDEEEEDFLTSTESPIPSMGDGADLDRTSRRGVPQLPPECQRWLDEMVFSLCISSISTRAIQQTGNKFDSSLVALTAVLAIHPVHLTVAGPYSYTSDLAAILWISRLLLLEYALPAKPYHFINDVPVRDQYRNRVRRAAAVHYTFGVRHTFYPLEEILRLTAHGIYQMYHEVRPASITWSPDQETVYYRQNPTGYTMTNFRHWIQHLIHTTTDFFNRELLLGYVEDFTLADLVDVPISTVWRAAASAGFDTLGYPGHAIVTWGQTSREKELLTIKWQNTATSQRNIFLSNGQVMIVTEYHKTRRRTVRTHPPLLDFFPPRWAGCFTPESRARREAKHDCYFFVIPSSPVSPPPRKLTHLLRQSTPFFNSAYLTTLSYRHLSIAIAKKHLRPQMTGSDLQSAETVLHNILAAQAGHHSHINNQIYAVEDTYPLGLLPSRQEAFQRASAQWHRFILSPVTTHHVQETTTPRHLAEVNSDNSFAVDVGMLCDPMK</sequence>
<feature type="compositionally biased region" description="Polar residues" evidence="1">
    <location>
        <begin position="572"/>
        <end position="584"/>
    </location>
</feature>
<evidence type="ECO:0000313" key="2">
    <source>
        <dbReference type="EMBL" id="KAA8642679.1"/>
    </source>
</evidence>
<proteinExistence type="predicted"/>
<reference evidence="2 3" key="1">
    <citation type="submission" date="2019-08" db="EMBL/GenBank/DDBJ databases">
        <title>The genome sequence of a newly discovered highly antifungal drug resistant Aspergillus species, Aspergillus tanneri NIH 1004.</title>
        <authorList>
            <person name="Mounaud S."/>
            <person name="Singh I."/>
            <person name="Joardar V."/>
            <person name="Pakala S."/>
            <person name="Pakala S."/>
            <person name="Venepally P."/>
            <person name="Chung J.K."/>
            <person name="Losada L."/>
            <person name="Nierman W.C."/>
        </authorList>
    </citation>
    <scope>NUCLEOTIDE SEQUENCE [LARGE SCALE GENOMIC DNA]</scope>
    <source>
        <strain evidence="2 3">NIH1004</strain>
    </source>
</reference>
<feature type="region of interest" description="Disordered" evidence="1">
    <location>
        <begin position="182"/>
        <end position="204"/>
    </location>
</feature>
<feature type="compositionally biased region" description="Polar residues" evidence="1">
    <location>
        <begin position="256"/>
        <end position="267"/>
    </location>
</feature>
<dbReference type="AlphaFoldDB" id="A0A5M9MDT3"/>
<dbReference type="GeneID" id="54334325"/>
<dbReference type="OrthoDB" id="4501177at2759"/>
<dbReference type="VEuPathDB" id="FungiDB:EYZ11_013387"/>